<keyword evidence="11" id="KW-1185">Reference proteome</keyword>
<evidence type="ECO:0000256" key="2">
    <source>
        <dbReference type="ARBA" id="ARBA00023012"/>
    </source>
</evidence>
<keyword evidence="2" id="KW-0902">Two-component regulatory system</keyword>
<keyword evidence="1 6" id="KW-0597">Phosphoprotein</keyword>
<dbReference type="Proteomes" id="UP001428817">
    <property type="component" value="Unassembled WGS sequence"/>
</dbReference>
<keyword evidence="3" id="KW-0805">Transcription regulation</keyword>
<keyword evidence="4 7" id="KW-0238">DNA-binding</keyword>
<accession>A0ABP9RBK7</accession>
<protein>
    <submittedName>
        <fullName evidence="10">Response regulator transcription factor</fullName>
    </submittedName>
</protein>
<dbReference type="Gene3D" id="3.40.50.2300">
    <property type="match status" value="1"/>
</dbReference>
<dbReference type="Pfam" id="PF00072">
    <property type="entry name" value="Response_reg"/>
    <property type="match status" value="1"/>
</dbReference>
<sequence length="218" mass="23868">MRLLVIEDGADMAEALGAALGAAGHTWKVVSRGSDALTQHREYQMLLLDLGLPDMDGFQVLTKLRAVSAAPIIVLTGRREERDVVRALRLGADDYLIKPFRLSELLARIDAVARRRSLPPTQPLAPIEADGLTIDLAARTVRRGSSDVPLTRTEFDVLAVLCERPGEAVSRELILDRVWGDTGASTSRSLSVHLTQLRAKLDSPGLIKTLRGHGYRFN</sequence>
<comment type="caution">
    <text evidence="10">The sequence shown here is derived from an EMBL/GenBank/DDBJ whole genome shotgun (WGS) entry which is preliminary data.</text>
</comment>
<evidence type="ECO:0000256" key="5">
    <source>
        <dbReference type="ARBA" id="ARBA00023163"/>
    </source>
</evidence>
<dbReference type="CDD" id="cd00383">
    <property type="entry name" value="trans_reg_C"/>
    <property type="match status" value="1"/>
</dbReference>
<dbReference type="InterPro" id="IPR001789">
    <property type="entry name" value="Sig_transdc_resp-reg_receiver"/>
</dbReference>
<evidence type="ECO:0000259" key="9">
    <source>
        <dbReference type="PROSITE" id="PS51755"/>
    </source>
</evidence>
<dbReference type="SMART" id="SM00862">
    <property type="entry name" value="Trans_reg_C"/>
    <property type="match status" value="1"/>
</dbReference>
<dbReference type="RefSeq" id="WP_185059949.1">
    <property type="nucleotide sequence ID" value="NZ_BAABJP010000058.1"/>
</dbReference>
<reference evidence="11" key="1">
    <citation type="journal article" date="2019" name="Int. J. Syst. Evol. Microbiol.">
        <title>The Global Catalogue of Microorganisms (GCM) 10K type strain sequencing project: providing services to taxonomists for standard genome sequencing and annotation.</title>
        <authorList>
            <consortium name="The Broad Institute Genomics Platform"/>
            <consortium name="The Broad Institute Genome Sequencing Center for Infectious Disease"/>
            <person name="Wu L."/>
            <person name="Ma J."/>
        </authorList>
    </citation>
    <scope>NUCLEOTIDE SEQUENCE [LARGE SCALE GENOMIC DNA]</scope>
    <source>
        <strain evidence="11">JCM 18303</strain>
    </source>
</reference>
<evidence type="ECO:0000256" key="6">
    <source>
        <dbReference type="PROSITE-ProRule" id="PRU00169"/>
    </source>
</evidence>
<evidence type="ECO:0000256" key="7">
    <source>
        <dbReference type="PROSITE-ProRule" id="PRU01091"/>
    </source>
</evidence>
<dbReference type="SUPFAM" id="SSF52172">
    <property type="entry name" value="CheY-like"/>
    <property type="match status" value="1"/>
</dbReference>
<dbReference type="Pfam" id="PF00486">
    <property type="entry name" value="Trans_reg_C"/>
    <property type="match status" value="1"/>
</dbReference>
<dbReference type="EMBL" id="BAABJP010000058">
    <property type="protein sequence ID" value="GAA5174158.1"/>
    <property type="molecule type" value="Genomic_DNA"/>
</dbReference>
<proteinExistence type="predicted"/>
<evidence type="ECO:0000259" key="8">
    <source>
        <dbReference type="PROSITE" id="PS50110"/>
    </source>
</evidence>
<dbReference type="InterPro" id="IPR011006">
    <property type="entry name" value="CheY-like_superfamily"/>
</dbReference>
<keyword evidence="5" id="KW-0804">Transcription</keyword>
<evidence type="ECO:0000256" key="1">
    <source>
        <dbReference type="ARBA" id="ARBA00022553"/>
    </source>
</evidence>
<feature type="domain" description="Response regulatory" evidence="8">
    <location>
        <begin position="2"/>
        <end position="113"/>
    </location>
</feature>
<evidence type="ECO:0000313" key="10">
    <source>
        <dbReference type="EMBL" id="GAA5174158.1"/>
    </source>
</evidence>
<dbReference type="Gene3D" id="1.10.10.10">
    <property type="entry name" value="Winged helix-like DNA-binding domain superfamily/Winged helix DNA-binding domain"/>
    <property type="match status" value="1"/>
</dbReference>
<evidence type="ECO:0000256" key="4">
    <source>
        <dbReference type="ARBA" id="ARBA00023125"/>
    </source>
</evidence>
<dbReference type="InterPro" id="IPR036388">
    <property type="entry name" value="WH-like_DNA-bd_sf"/>
</dbReference>
<dbReference type="SMART" id="SM00448">
    <property type="entry name" value="REC"/>
    <property type="match status" value="1"/>
</dbReference>
<feature type="DNA-binding region" description="OmpR/PhoB-type" evidence="7">
    <location>
        <begin position="124"/>
        <end position="218"/>
    </location>
</feature>
<dbReference type="PROSITE" id="PS50110">
    <property type="entry name" value="RESPONSE_REGULATORY"/>
    <property type="match status" value="1"/>
</dbReference>
<evidence type="ECO:0000256" key="3">
    <source>
        <dbReference type="ARBA" id="ARBA00023015"/>
    </source>
</evidence>
<feature type="domain" description="OmpR/PhoB-type" evidence="9">
    <location>
        <begin position="124"/>
        <end position="218"/>
    </location>
</feature>
<dbReference type="Gene3D" id="6.10.250.690">
    <property type="match status" value="1"/>
</dbReference>
<feature type="modified residue" description="4-aspartylphosphate" evidence="6">
    <location>
        <position position="49"/>
    </location>
</feature>
<organism evidence="10 11">
    <name type="scientific">Pseudonocardia eucalypti</name>
    <dbReference type="NCBI Taxonomy" id="648755"/>
    <lineage>
        <taxon>Bacteria</taxon>
        <taxon>Bacillati</taxon>
        <taxon>Actinomycetota</taxon>
        <taxon>Actinomycetes</taxon>
        <taxon>Pseudonocardiales</taxon>
        <taxon>Pseudonocardiaceae</taxon>
        <taxon>Pseudonocardia</taxon>
    </lineage>
</organism>
<dbReference type="PANTHER" id="PTHR48111:SF1">
    <property type="entry name" value="TWO-COMPONENT RESPONSE REGULATOR ORR33"/>
    <property type="match status" value="1"/>
</dbReference>
<dbReference type="InterPro" id="IPR001867">
    <property type="entry name" value="OmpR/PhoB-type_DNA-bd"/>
</dbReference>
<dbReference type="InterPro" id="IPR039420">
    <property type="entry name" value="WalR-like"/>
</dbReference>
<evidence type="ECO:0000313" key="11">
    <source>
        <dbReference type="Proteomes" id="UP001428817"/>
    </source>
</evidence>
<dbReference type="PANTHER" id="PTHR48111">
    <property type="entry name" value="REGULATOR OF RPOS"/>
    <property type="match status" value="1"/>
</dbReference>
<dbReference type="PROSITE" id="PS51755">
    <property type="entry name" value="OMPR_PHOB"/>
    <property type="match status" value="1"/>
</dbReference>
<name>A0ABP9RBK7_9PSEU</name>
<gene>
    <name evidence="10" type="ORF">GCM10023321_77410</name>
</gene>